<evidence type="ECO:0000256" key="3">
    <source>
        <dbReference type="ARBA" id="ARBA00022737"/>
    </source>
</evidence>
<dbReference type="GO" id="GO:0000981">
    <property type="term" value="F:DNA-binding transcription factor activity, RNA polymerase II-specific"/>
    <property type="evidence" value="ECO:0007669"/>
    <property type="project" value="TreeGrafter"/>
</dbReference>
<dbReference type="PANTHER" id="PTHR23235:SF164">
    <property type="entry name" value="C2H2-TYPE DOMAIN-CONTAINING PROTEIN"/>
    <property type="match status" value="1"/>
</dbReference>
<dbReference type="GO" id="GO:0000978">
    <property type="term" value="F:RNA polymerase II cis-regulatory region sequence-specific DNA binding"/>
    <property type="evidence" value="ECO:0007669"/>
    <property type="project" value="TreeGrafter"/>
</dbReference>
<dbReference type="AlphaFoldDB" id="A0A7R8W7Y3"/>
<dbReference type="InterPro" id="IPR013087">
    <property type="entry name" value="Znf_C2H2_type"/>
</dbReference>
<dbReference type="GO" id="GO:0008270">
    <property type="term" value="F:zinc ion binding"/>
    <property type="evidence" value="ECO:0007669"/>
    <property type="project" value="UniProtKB-KW"/>
</dbReference>
<dbReference type="PANTHER" id="PTHR23235">
    <property type="entry name" value="KRUEPPEL-LIKE TRANSCRIPTION FACTOR"/>
    <property type="match status" value="1"/>
</dbReference>
<keyword evidence="5" id="KW-0862">Zinc</keyword>
<comment type="subcellular location">
    <subcellularLocation>
        <location evidence="1">Nucleus</location>
    </subcellularLocation>
</comment>
<evidence type="ECO:0000256" key="1">
    <source>
        <dbReference type="ARBA" id="ARBA00004123"/>
    </source>
</evidence>
<dbReference type="PROSITE" id="PS50157">
    <property type="entry name" value="ZINC_FINGER_C2H2_2"/>
    <property type="match status" value="2"/>
</dbReference>
<evidence type="ECO:0000256" key="5">
    <source>
        <dbReference type="ARBA" id="ARBA00022833"/>
    </source>
</evidence>
<dbReference type="Pfam" id="PF00096">
    <property type="entry name" value="zf-C2H2"/>
    <property type="match status" value="2"/>
</dbReference>
<keyword evidence="2" id="KW-0479">Metal-binding</keyword>
<evidence type="ECO:0000313" key="7">
    <source>
        <dbReference type="EMBL" id="CAD7224221.1"/>
    </source>
</evidence>
<dbReference type="GO" id="GO:0005634">
    <property type="term" value="C:nucleus"/>
    <property type="evidence" value="ECO:0007669"/>
    <property type="project" value="UniProtKB-SubCell"/>
</dbReference>
<dbReference type="PROSITE" id="PS00028">
    <property type="entry name" value="ZINC_FINGER_C2H2_1"/>
    <property type="match status" value="2"/>
</dbReference>
<dbReference type="Gene3D" id="3.30.160.60">
    <property type="entry name" value="Classic Zinc Finger"/>
    <property type="match status" value="2"/>
</dbReference>
<gene>
    <name evidence="7" type="ORF">CTOB1V02_LOCUS2191</name>
</gene>
<dbReference type="EMBL" id="OB660331">
    <property type="protein sequence ID" value="CAD7224221.1"/>
    <property type="molecule type" value="Genomic_DNA"/>
</dbReference>
<name>A0A7R8W7Y3_9CRUS</name>
<evidence type="ECO:0000256" key="4">
    <source>
        <dbReference type="ARBA" id="ARBA00022771"/>
    </source>
</evidence>
<keyword evidence="3" id="KW-0677">Repeat</keyword>
<dbReference type="FunFam" id="3.30.160.60:FF:000018">
    <property type="entry name" value="Krueppel-like factor 15"/>
    <property type="match status" value="1"/>
</dbReference>
<dbReference type="SUPFAM" id="SSF57667">
    <property type="entry name" value="beta-beta-alpha zinc fingers"/>
    <property type="match status" value="1"/>
</dbReference>
<accession>A0A7R8W7Y3</accession>
<dbReference type="OrthoDB" id="4748970at2759"/>
<evidence type="ECO:0000256" key="6">
    <source>
        <dbReference type="ARBA" id="ARBA00023242"/>
    </source>
</evidence>
<dbReference type="FunFam" id="3.30.160.60:FF:000926">
    <property type="entry name" value="Kruppel like factor 13"/>
    <property type="match status" value="1"/>
</dbReference>
<evidence type="ECO:0000256" key="2">
    <source>
        <dbReference type="ARBA" id="ARBA00022723"/>
    </source>
</evidence>
<keyword evidence="4" id="KW-0863">Zinc-finger</keyword>
<keyword evidence="6" id="KW-0539">Nucleus</keyword>
<protein>
    <submittedName>
        <fullName evidence="7">Uncharacterized protein</fullName>
    </submittedName>
</protein>
<proteinExistence type="predicted"/>
<organism evidence="7">
    <name type="scientific">Cyprideis torosa</name>
    <dbReference type="NCBI Taxonomy" id="163714"/>
    <lineage>
        <taxon>Eukaryota</taxon>
        <taxon>Metazoa</taxon>
        <taxon>Ecdysozoa</taxon>
        <taxon>Arthropoda</taxon>
        <taxon>Crustacea</taxon>
        <taxon>Oligostraca</taxon>
        <taxon>Ostracoda</taxon>
        <taxon>Podocopa</taxon>
        <taxon>Podocopida</taxon>
        <taxon>Cytherocopina</taxon>
        <taxon>Cytheroidea</taxon>
        <taxon>Cytherideidae</taxon>
        <taxon>Cyprideis</taxon>
    </lineage>
</organism>
<reference evidence="7" key="1">
    <citation type="submission" date="2020-11" db="EMBL/GenBank/DDBJ databases">
        <authorList>
            <person name="Tran Van P."/>
        </authorList>
    </citation>
    <scope>NUCLEOTIDE SEQUENCE</scope>
</reference>
<dbReference type="SMART" id="SM00355">
    <property type="entry name" value="ZnF_C2H2"/>
    <property type="match status" value="2"/>
</dbReference>
<sequence>MSHHVDLVKQGIGVGWAVHFVSFGHFQLQDPVLVLGAGQSNARCLSRQQRQRKGSIGKAIHDFHALGHLHCGTIPEVKGATVSAIVEATAGVATQLTGSIPHLERRTIDVTIGQRFREKRLLSTSLGPEIGDVHGLTKEDVIVHVDKMIDASCLDGPGSESSSVPSPLTTSQQAVCSTHVPENFIQFLALKAPSVGDPGNADSHGSSTATITIPSSISAAYIIGIHPPHQVTNPKRIKNSPESHDTRPNAMKILARENAMNILTMKNVQFTICLFQQSILFTTSEKPFLCSWKNCGRRFPRSDELSRHWRTHTGEKKFVCPVCNHRFMRSDHLTKHIRRHKKEKKALAWQVGELTRERRNLCALSDHLTKHIRRHKKEKKALAWQMEAKDLLPAYAGTTEPVMLNAYDFCSSSG</sequence>
<dbReference type="InterPro" id="IPR036236">
    <property type="entry name" value="Znf_C2H2_sf"/>
</dbReference>